<feature type="non-terminal residue" evidence="2">
    <location>
        <position position="97"/>
    </location>
</feature>
<protein>
    <recommendedName>
        <fullName evidence="1">F-box domain-containing protein</fullName>
    </recommendedName>
</protein>
<dbReference type="Gene3D" id="1.20.1280.50">
    <property type="match status" value="1"/>
</dbReference>
<feature type="non-terminal residue" evidence="2">
    <location>
        <position position="1"/>
    </location>
</feature>
<sequence>AERQELRAKLDTIVYPVLTLPPEITSHIFLQSMPKDAKPSPLAAPLVFTQICRQWRAIAFTTPNIWQSISLERNNSCSQLLDMWLKHSGSLALTLAF</sequence>
<dbReference type="SUPFAM" id="SSF81383">
    <property type="entry name" value="F-box domain"/>
    <property type="match status" value="1"/>
</dbReference>
<gene>
    <name evidence="2" type="ORF">B0H17DRAFT_859233</name>
</gene>
<dbReference type="Pfam" id="PF12937">
    <property type="entry name" value="F-box-like"/>
    <property type="match status" value="1"/>
</dbReference>
<name>A0AAD7BGW2_MYCRO</name>
<evidence type="ECO:0000313" key="2">
    <source>
        <dbReference type="EMBL" id="KAJ7620661.1"/>
    </source>
</evidence>
<dbReference type="AlphaFoldDB" id="A0AAD7BGW2"/>
<dbReference type="InterPro" id="IPR001810">
    <property type="entry name" value="F-box_dom"/>
</dbReference>
<evidence type="ECO:0000259" key="1">
    <source>
        <dbReference type="Pfam" id="PF12937"/>
    </source>
</evidence>
<dbReference type="EMBL" id="JARKIE010000701">
    <property type="protein sequence ID" value="KAJ7620661.1"/>
    <property type="molecule type" value="Genomic_DNA"/>
</dbReference>
<proteinExistence type="predicted"/>
<evidence type="ECO:0000313" key="3">
    <source>
        <dbReference type="Proteomes" id="UP001221757"/>
    </source>
</evidence>
<dbReference type="Proteomes" id="UP001221757">
    <property type="component" value="Unassembled WGS sequence"/>
</dbReference>
<keyword evidence="3" id="KW-1185">Reference proteome</keyword>
<organism evidence="2 3">
    <name type="scientific">Mycena rosella</name>
    <name type="common">Pink bonnet</name>
    <name type="synonym">Agaricus rosellus</name>
    <dbReference type="NCBI Taxonomy" id="1033263"/>
    <lineage>
        <taxon>Eukaryota</taxon>
        <taxon>Fungi</taxon>
        <taxon>Dikarya</taxon>
        <taxon>Basidiomycota</taxon>
        <taxon>Agaricomycotina</taxon>
        <taxon>Agaricomycetes</taxon>
        <taxon>Agaricomycetidae</taxon>
        <taxon>Agaricales</taxon>
        <taxon>Marasmiineae</taxon>
        <taxon>Mycenaceae</taxon>
        <taxon>Mycena</taxon>
    </lineage>
</organism>
<dbReference type="InterPro" id="IPR036047">
    <property type="entry name" value="F-box-like_dom_sf"/>
</dbReference>
<accession>A0AAD7BGW2</accession>
<feature type="domain" description="F-box" evidence="1">
    <location>
        <begin position="18"/>
        <end position="71"/>
    </location>
</feature>
<reference evidence="2" key="1">
    <citation type="submission" date="2023-03" db="EMBL/GenBank/DDBJ databases">
        <title>Massive genome expansion in bonnet fungi (Mycena s.s.) driven by repeated elements and novel gene families across ecological guilds.</title>
        <authorList>
            <consortium name="Lawrence Berkeley National Laboratory"/>
            <person name="Harder C.B."/>
            <person name="Miyauchi S."/>
            <person name="Viragh M."/>
            <person name="Kuo A."/>
            <person name="Thoen E."/>
            <person name="Andreopoulos B."/>
            <person name="Lu D."/>
            <person name="Skrede I."/>
            <person name="Drula E."/>
            <person name="Henrissat B."/>
            <person name="Morin E."/>
            <person name="Kohler A."/>
            <person name="Barry K."/>
            <person name="LaButti K."/>
            <person name="Morin E."/>
            <person name="Salamov A."/>
            <person name="Lipzen A."/>
            <person name="Mereny Z."/>
            <person name="Hegedus B."/>
            <person name="Baldrian P."/>
            <person name="Stursova M."/>
            <person name="Weitz H."/>
            <person name="Taylor A."/>
            <person name="Grigoriev I.V."/>
            <person name="Nagy L.G."/>
            <person name="Martin F."/>
            <person name="Kauserud H."/>
        </authorList>
    </citation>
    <scope>NUCLEOTIDE SEQUENCE</scope>
    <source>
        <strain evidence="2">CBHHK067</strain>
    </source>
</reference>
<comment type="caution">
    <text evidence="2">The sequence shown here is derived from an EMBL/GenBank/DDBJ whole genome shotgun (WGS) entry which is preliminary data.</text>
</comment>